<organism evidence="1">
    <name type="scientific">Podoviridae sp. ct90d35</name>
    <dbReference type="NCBI Taxonomy" id="2827724"/>
    <lineage>
        <taxon>Viruses</taxon>
        <taxon>Duplodnaviria</taxon>
        <taxon>Heunggongvirae</taxon>
        <taxon>Uroviricota</taxon>
        <taxon>Caudoviricetes</taxon>
    </lineage>
</organism>
<sequence length="69" mass="7983">MAAEKKVKIRIPKTKENHDDVFVSVNMNTYLIQRGIEVEVPESVAEVLRHQEEMLETIMEFEEANAVKP</sequence>
<name>A0A8S5TNI7_9CAUD</name>
<accession>A0A8S5TNI7</accession>
<reference evidence="1" key="1">
    <citation type="journal article" date="2021" name="Proc. Natl. Acad. Sci. U.S.A.">
        <title>A Catalog of Tens of Thousands of Viruses from Human Metagenomes Reveals Hidden Associations with Chronic Diseases.</title>
        <authorList>
            <person name="Tisza M.J."/>
            <person name="Buck C.B."/>
        </authorList>
    </citation>
    <scope>NUCLEOTIDE SEQUENCE</scope>
    <source>
        <strain evidence="1">Ct90d35</strain>
    </source>
</reference>
<evidence type="ECO:0000313" key="1">
    <source>
        <dbReference type="EMBL" id="DAF64696.1"/>
    </source>
</evidence>
<protein>
    <submittedName>
        <fullName evidence="1">Uncharacterized protein</fullName>
    </submittedName>
</protein>
<dbReference type="EMBL" id="BK032865">
    <property type="protein sequence ID" value="DAF64696.1"/>
    <property type="molecule type" value="Genomic_DNA"/>
</dbReference>
<proteinExistence type="predicted"/>